<dbReference type="GO" id="GO:0003677">
    <property type="term" value="F:DNA binding"/>
    <property type="evidence" value="ECO:0007669"/>
    <property type="project" value="InterPro"/>
</dbReference>
<dbReference type="RefSeq" id="XP_004039275.1">
    <property type="nucleotide sequence ID" value="XM_004039227.1"/>
</dbReference>
<feature type="compositionally biased region" description="Basic and acidic residues" evidence="16">
    <location>
        <begin position="24"/>
        <end position="42"/>
    </location>
</feature>
<evidence type="ECO:0000313" key="18">
    <source>
        <dbReference type="EMBL" id="EGR33971.1"/>
    </source>
</evidence>
<accession>G0QLC5</accession>
<protein>
    <recommendedName>
        <fullName evidence="13">DNA ligase 1</fullName>
        <ecNumber evidence="2">6.5.1.1</ecNumber>
    </recommendedName>
    <alternativeName>
        <fullName evidence="14">DNA ligase I</fullName>
    </alternativeName>
</protein>
<dbReference type="eggNOG" id="KOG0967">
    <property type="taxonomic scope" value="Eukaryota"/>
</dbReference>
<evidence type="ECO:0000256" key="6">
    <source>
        <dbReference type="ARBA" id="ARBA00022741"/>
    </source>
</evidence>
<keyword evidence="8" id="KW-0067">ATP-binding</keyword>
<dbReference type="InterPro" id="IPR012340">
    <property type="entry name" value="NA-bd_OB-fold"/>
</dbReference>
<dbReference type="GO" id="GO:0005524">
    <property type="term" value="F:ATP binding"/>
    <property type="evidence" value="ECO:0007669"/>
    <property type="project" value="UniProtKB-KW"/>
</dbReference>
<evidence type="ECO:0000256" key="13">
    <source>
        <dbReference type="ARBA" id="ARBA00041131"/>
    </source>
</evidence>
<dbReference type="Pfam" id="PF01068">
    <property type="entry name" value="DNA_ligase_A_M"/>
    <property type="match status" value="1"/>
</dbReference>
<dbReference type="STRING" id="857967.G0QLC5"/>
<sequence length="709" mass="81831">MFEDSSAQEDLEDEIHKKQLFTEIQKDEEKTEEQKEQIESQKTKKNCENLRSLTDPRFDCLHDAPFLENEQIPFKFLCDAFEIMQECKGQNSKQQMIQVISKVFRTILLLNPSQIYQAYMFCILKVAPDYEQNELGIGQEILLKAISTCSGKTPKQIKGCLNECGDLGKVASFAKATQKNISQFFIVKQQNMEKAPITLMRVYNDLKEIQQTKGESSSSKKEKIIVKFMQDAKPVEVCFFIRFLEKNLKIGAAEKTFQAGLSKAFFDLAYFGSQNKNEEFSESDKIELEKFNDNITRSLCEFPNYFQVIEKLKEVKKNIHELIQTCKVTVGIPCKPMLAKPTKSIKIILNRFKDIKFTCEFKYDGLRGQIHFQEGKVSIFSRNLENMTETYPDIVKFVQDHIKKSPNINSFILDSEIVAFDKQTNRIKPFQILSTRGRVNVKIEDINIRVCVFIFDLLYLNGQSLLQNTLQQRRDTVREYFVQEEGEFQFAEHIDSQDMEQIQEMLEKSLKKGCEGLMVKTLENNSTYEPAKRSFKWLKLKKDYLELGLGDTLDLVPIAAFYGSGKRVGLYGAYLLACYNEDMERYESVCKIGTGFSDEVLEACYKFFQDKIIPQKQDDYFVGDFKADVWLKPCVVWEVKGADLQISPVYTCGVGDVSENKGIGLRFPRLARVRNDKNVTDSTNPSFIVDLYKQQAVVSNGLEEVDDYY</sequence>
<comment type="similarity">
    <text evidence="1 15">Belongs to the ATP-dependent DNA ligase family.</text>
</comment>
<evidence type="ECO:0000256" key="8">
    <source>
        <dbReference type="ARBA" id="ARBA00022840"/>
    </source>
</evidence>
<feature type="compositionally biased region" description="Acidic residues" evidence="16">
    <location>
        <begin position="1"/>
        <end position="13"/>
    </location>
</feature>
<dbReference type="NCBIfam" id="TIGR00574">
    <property type="entry name" value="dnl1"/>
    <property type="match status" value="1"/>
</dbReference>
<dbReference type="GO" id="GO:0003910">
    <property type="term" value="F:DNA ligase (ATP) activity"/>
    <property type="evidence" value="ECO:0007669"/>
    <property type="project" value="UniProtKB-EC"/>
</dbReference>
<dbReference type="Pfam" id="PF04675">
    <property type="entry name" value="DNA_ligase_A_N"/>
    <property type="match status" value="1"/>
</dbReference>
<feature type="domain" description="ATP-dependent DNA ligase family profile" evidence="17">
    <location>
        <begin position="443"/>
        <end position="580"/>
    </location>
</feature>
<evidence type="ECO:0000259" key="17">
    <source>
        <dbReference type="PROSITE" id="PS50160"/>
    </source>
</evidence>
<evidence type="ECO:0000256" key="9">
    <source>
        <dbReference type="ARBA" id="ARBA00023172"/>
    </source>
</evidence>
<dbReference type="InterPro" id="IPR012309">
    <property type="entry name" value="DNA_ligase_ATP-dep_C"/>
</dbReference>
<dbReference type="Gene3D" id="1.10.3260.10">
    <property type="entry name" value="DNA ligase, ATP-dependent, N-terminal domain"/>
    <property type="match status" value="1"/>
</dbReference>
<evidence type="ECO:0000256" key="15">
    <source>
        <dbReference type="RuleBase" id="RU004196"/>
    </source>
</evidence>
<dbReference type="OMA" id="WIKYKRD"/>
<organism evidence="18 19">
    <name type="scientific">Ichthyophthirius multifiliis</name>
    <name type="common">White spot disease agent</name>
    <name type="synonym">Ich</name>
    <dbReference type="NCBI Taxonomy" id="5932"/>
    <lineage>
        <taxon>Eukaryota</taxon>
        <taxon>Sar</taxon>
        <taxon>Alveolata</taxon>
        <taxon>Ciliophora</taxon>
        <taxon>Intramacronucleata</taxon>
        <taxon>Oligohymenophorea</taxon>
        <taxon>Hymenostomatida</taxon>
        <taxon>Ophryoglenina</taxon>
        <taxon>Ichthyophthirius</taxon>
    </lineage>
</organism>
<dbReference type="GO" id="GO:0071897">
    <property type="term" value="P:DNA biosynthetic process"/>
    <property type="evidence" value="ECO:0007669"/>
    <property type="project" value="InterPro"/>
</dbReference>
<dbReference type="FunFam" id="2.40.50.140:FF:000062">
    <property type="entry name" value="DNA ligase"/>
    <property type="match status" value="1"/>
</dbReference>
<dbReference type="Gene3D" id="2.40.50.140">
    <property type="entry name" value="Nucleic acid-binding proteins"/>
    <property type="match status" value="1"/>
</dbReference>
<comment type="catalytic activity">
    <reaction evidence="12">
        <text>ATP + (deoxyribonucleotide)n-3'-hydroxyl + 5'-phospho-(deoxyribonucleotide)m = (deoxyribonucleotide)n+m + AMP + diphosphate.</text>
        <dbReference type="EC" id="6.5.1.1"/>
    </reaction>
</comment>
<dbReference type="GO" id="GO:0006281">
    <property type="term" value="P:DNA repair"/>
    <property type="evidence" value="ECO:0007669"/>
    <property type="project" value="UniProtKB-KW"/>
</dbReference>
<keyword evidence="10" id="KW-0234">DNA repair</keyword>
<evidence type="ECO:0000256" key="5">
    <source>
        <dbReference type="ARBA" id="ARBA00022705"/>
    </source>
</evidence>
<dbReference type="FunCoup" id="G0QLC5">
    <property type="interactions" value="345"/>
</dbReference>
<dbReference type="CDD" id="cd07969">
    <property type="entry name" value="OBF_DNA_ligase_I"/>
    <property type="match status" value="1"/>
</dbReference>
<dbReference type="Gene3D" id="3.30.470.30">
    <property type="entry name" value="DNA ligase/mRNA capping enzyme"/>
    <property type="match status" value="1"/>
</dbReference>
<gene>
    <name evidence="18" type="ORF">IMG5_028790</name>
</gene>
<dbReference type="PANTHER" id="PTHR45674:SF4">
    <property type="entry name" value="DNA LIGASE 1"/>
    <property type="match status" value="1"/>
</dbReference>
<dbReference type="InParanoid" id="G0QLC5"/>
<dbReference type="GeneID" id="14910163"/>
<keyword evidence="4" id="KW-0132">Cell division</keyword>
<dbReference type="FunFam" id="3.30.470.30:FF:000016">
    <property type="entry name" value="DNA ligase"/>
    <property type="match status" value="1"/>
</dbReference>
<dbReference type="InterPro" id="IPR012310">
    <property type="entry name" value="DNA_ligase_ATP-dep_cent"/>
</dbReference>
<dbReference type="GO" id="GO:0006310">
    <property type="term" value="P:DNA recombination"/>
    <property type="evidence" value="ECO:0007669"/>
    <property type="project" value="UniProtKB-KW"/>
</dbReference>
<evidence type="ECO:0000256" key="7">
    <source>
        <dbReference type="ARBA" id="ARBA00022763"/>
    </source>
</evidence>
<keyword evidence="3" id="KW-0436">Ligase</keyword>
<keyword evidence="9" id="KW-0233">DNA recombination</keyword>
<keyword evidence="7" id="KW-0227">DNA damage</keyword>
<dbReference type="PROSITE" id="PS00333">
    <property type="entry name" value="DNA_LIGASE_A2"/>
    <property type="match status" value="1"/>
</dbReference>
<dbReference type="InterPro" id="IPR012308">
    <property type="entry name" value="DNA_ligase_ATP-dep_N"/>
</dbReference>
<dbReference type="PROSITE" id="PS50160">
    <property type="entry name" value="DNA_LIGASE_A3"/>
    <property type="match status" value="1"/>
</dbReference>
<dbReference type="GO" id="GO:0005634">
    <property type="term" value="C:nucleus"/>
    <property type="evidence" value="ECO:0007669"/>
    <property type="project" value="TreeGrafter"/>
</dbReference>
<evidence type="ECO:0000313" key="19">
    <source>
        <dbReference type="Proteomes" id="UP000008983"/>
    </source>
</evidence>
<dbReference type="GO" id="GO:0006273">
    <property type="term" value="P:lagging strand elongation"/>
    <property type="evidence" value="ECO:0007669"/>
    <property type="project" value="TreeGrafter"/>
</dbReference>
<dbReference type="PANTHER" id="PTHR45674">
    <property type="entry name" value="DNA LIGASE 1/3 FAMILY MEMBER"/>
    <property type="match status" value="1"/>
</dbReference>
<evidence type="ECO:0000256" key="16">
    <source>
        <dbReference type="SAM" id="MobiDB-lite"/>
    </source>
</evidence>
<dbReference type="OrthoDB" id="206088at2759"/>
<keyword evidence="5" id="KW-0235">DNA replication</keyword>
<evidence type="ECO:0000256" key="11">
    <source>
        <dbReference type="ARBA" id="ARBA00023306"/>
    </source>
</evidence>
<dbReference type="GO" id="GO:0051301">
    <property type="term" value="P:cell division"/>
    <property type="evidence" value="ECO:0007669"/>
    <property type="project" value="UniProtKB-KW"/>
</dbReference>
<dbReference type="InterPro" id="IPR050191">
    <property type="entry name" value="ATP-dep_DNA_ligase"/>
</dbReference>
<name>G0QLC5_ICHMU</name>
<dbReference type="EC" id="6.5.1.1" evidence="2"/>
<evidence type="ECO:0000256" key="3">
    <source>
        <dbReference type="ARBA" id="ARBA00022598"/>
    </source>
</evidence>
<reference evidence="18 19" key="1">
    <citation type="submission" date="2011-07" db="EMBL/GenBank/DDBJ databases">
        <authorList>
            <person name="Coyne R."/>
            <person name="Brami D."/>
            <person name="Johnson J."/>
            <person name="Hostetler J."/>
            <person name="Hannick L."/>
            <person name="Clark T."/>
            <person name="Cassidy-Hanley D."/>
            <person name="Inman J."/>
        </authorList>
    </citation>
    <scope>NUCLEOTIDE SEQUENCE [LARGE SCALE GENOMIC DNA]</scope>
    <source>
        <strain evidence="18 19">G5</strain>
    </source>
</reference>
<keyword evidence="19" id="KW-1185">Reference proteome</keyword>
<feature type="region of interest" description="Disordered" evidence="16">
    <location>
        <begin position="1"/>
        <end position="42"/>
    </location>
</feature>
<dbReference type="SUPFAM" id="SSF117018">
    <property type="entry name" value="ATP-dependent DNA ligase DNA-binding domain"/>
    <property type="match status" value="1"/>
</dbReference>
<evidence type="ECO:0000256" key="12">
    <source>
        <dbReference type="ARBA" id="ARBA00034003"/>
    </source>
</evidence>
<dbReference type="EMBL" id="GL983246">
    <property type="protein sequence ID" value="EGR33971.1"/>
    <property type="molecule type" value="Genomic_DNA"/>
</dbReference>
<keyword evidence="11" id="KW-0131">Cell cycle</keyword>
<dbReference type="InterPro" id="IPR000977">
    <property type="entry name" value="DNA_ligase_ATP-dep"/>
</dbReference>
<dbReference type="InterPro" id="IPR016059">
    <property type="entry name" value="DNA_ligase_ATP-dep_CS"/>
</dbReference>
<dbReference type="AlphaFoldDB" id="G0QLC5"/>
<dbReference type="CDD" id="cd07900">
    <property type="entry name" value="Adenylation_DNA_ligase_I_Euk"/>
    <property type="match status" value="1"/>
</dbReference>
<dbReference type="SUPFAM" id="SSF56091">
    <property type="entry name" value="DNA ligase/mRNA capping enzyme, catalytic domain"/>
    <property type="match status" value="1"/>
</dbReference>
<keyword evidence="6" id="KW-0547">Nucleotide-binding</keyword>
<evidence type="ECO:0000256" key="4">
    <source>
        <dbReference type="ARBA" id="ARBA00022618"/>
    </source>
</evidence>
<dbReference type="GO" id="GO:0005739">
    <property type="term" value="C:mitochondrion"/>
    <property type="evidence" value="ECO:0007669"/>
    <property type="project" value="TreeGrafter"/>
</dbReference>
<dbReference type="InterPro" id="IPR036599">
    <property type="entry name" value="DNA_ligase_N_sf"/>
</dbReference>
<evidence type="ECO:0000256" key="1">
    <source>
        <dbReference type="ARBA" id="ARBA00007572"/>
    </source>
</evidence>
<proteinExistence type="inferred from homology"/>
<dbReference type="Proteomes" id="UP000008983">
    <property type="component" value="Unassembled WGS sequence"/>
</dbReference>
<dbReference type="SUPFAM" id="SSF50249">
    <property type="entry name" value="Nucleic acid-binding proteins"/>
    <property type="match status" value="1"/>
</dbReference>
<dbReference type="Pfam" id="PF04679">
    <property type="entry name" value="DNA_ligase_A_C"/>
    <property type="match status" value="1"/>
</dbReference>
<evidence type="ECO:0000256" key="14">
    <source>
        <dbReference type="ARBA" id="ARBA00041666"/>
    </source>
</evidence>
<evidence type="ECO:0000256" key="10">
    <source>
        <dbReference type="ARBA" id="ARBA00023204"/>
    </source>
</evidence>
<evidence type="ECO:0000256" key="2">
    <source>
        <dbReference type="ARBA" id="ARBA00012727"/>
    </source>
</evidence>